<comment type="similarity">
    <text evidence="5">Belongs to the 4-toluene sulfonate uptake permease (TSUP) (TC 2.A.102) family.</text>
</comment>
<feature type="transmembrane region" description="Helical" evidence="5">
    <location>
        <begin position="207"/>
        <end position="226"/>
    </location>
</feature>
<protein>
    <recommendedName>
        <fullName evidence="5">Probable membrane transporter protein</fullName>
    </recommendedName>
</protein>
<gene>
    <name evidence="6" type="ORF">SMUL_3097</name>
</gene>
<evidence type="ECO:0000256" key="5">
    <source>
        <dbReference type="RuleBase" id="RU363041"/>
    </source>
</evidence>
<organism evidence="6 7">
    <name type="scientific">Sulfurospirillum multivorans (strain DM 12446 / JCM 15788 / NBRC 109480)</name>
    <dbReference type="NCBI Taxonomy" id="1150621"/>
    <lineage>
        <taxon>Bacteria</taxon>
        <taxon>Pseudomonadati</taxon>
        <taxon>Campylobacterota</taxon>
        <taxon>Epsilonproteobacteria</taxon>
        <taxon>Campylobacterales</taxon>
        <taxon>Sulfurospirillaceae</taxon>
        <taxon>Sulfurospirillum</taxon>
    </lineage>
</organism>
<dbReference type="EMBL" id="CP007201">
    <property type="protein sequence ID" value="AHJ14323.1"/>
    <property type="molecule type" value="Genomic_DNA"/>
</dbReference>
<dbReference type="GO" id="GO:0005886">
    <property type="term" value="C:plasma membrane"/>
    <property type="evidence" value="ECO:0007669"/>
    <property type="project" value="UniProtKB-SubCell"/>
</dbReference>
<dbReference type="Proteomes" id="UP000019322">
    <property type="component" value="Chromosome"/>
</dbReference>
<dbReference type="InterPro" id="IPR002781">
    <property type="entry name" value="TM_pro_TauE-like"/>
</dbReference>
<evidence type="ECO:0000313" key="7">
    <source>
        <dbReference type="Proteomes" id="UP000019322"/>
    </source>
</evidence>
<keyword evidence="2 5" id="KW-0812">Transmembrane</keyword>
<feature type="transmembrane region" description="Helical" evidence="5">
    <location>
        <begin position="63"/>
        <end position="87"/>
    </location>
</feature>
<evidence type="ECO:0000313" key="6">
    <source>
        <dbReference type="EMBL" id="AHJ14323.1"/>
    </source>
</evidence>
<proteinExistence type="inferred from homology"/>
<dbReference type="KEGG" id="smul:SMUL_3097"/>
<feature type="transmembrane region" description="Helical" evidence="5">
    <location>
        <begin position="136"/>
        <end position="153"/>
    </location>
</feature>
<sequence>MEFVLVAGVAFSASLLTFFSGFGLSTLLMPIIALFFPLPIAIAITALVHFSNNLLKFSLLARYSNYAILVRFGLPAVLFALLGAWCLEGLSEWKWGLTYTFFDFTFTITPLKLIIGLVIALFLVIESSTTLHVPNAFKKLWLGGALSGFFGGLSGHQGAFRSLFLTQNALSKEVFLATGVSIAVIVDLSRLSLYAKHWESALAQWELIAIATLSAFLGTLIGKFFLKKVSIEFIRFIIAWMLGIVAFLLIVGVL</sequence>
<feature type="transmembrane region" description="Helical" evidence="5">
    <location>
        <begin position="99"/>
        <end position="124"/>
    </location>
</feature>
<name>A0AA86ARB2_SULMK</name>
<evidence type="ECO:0000256" key="2">
    <source>
        <dbReference type="ARBA" id="ARBA00022692"/>
    </source>
</evidence>
<evidence type="ECO:0000256" key="3">
    <source>
        <dbReference type="ARBA" id="ARBA00022989"/>
    </source>
</evidence>
<dbReference type="AlphaFoldDB" id="A0AA86ARB2"/>
<keyword evidence="4 5" id="KW-0472">Membrane</keyword>
<evidence type="ECO:0000256" key="4">
    <source>
        <dbReference type="ARBA" id="ARBA00023136"/>
    </source>
</evidence>
<feature type="transmembrane region" description="Helical" evidence="5">
    <location>
        <begin position="174"/>
        <end position="195"/>
    </location>
</feature>
<comment type="subcellular location">
    <subcellularLocation>
        <location evidence="5">Cell membrane</location>
        <topology evidence="5">Multi-pass membrane protein</topology>
    </subcellularLocation>
    <subcellularLocation>
        <location evidence="1">Membrane</location>
        <topology evidence="1">Multi-pass membrane protein</topology>
    </subcellularLocation>
</comment>
<accession>A0AA86ARB2</accession>
<keyword evidence="5" id="KW-1003">Cell membrane</keyword>
<dbReference type="Pfam" id="PF01925">
    <property type="entry name" value="TauE"/>
    <property type="match status" value="1"/>
</dbReference>
<dbReference type="RefSeq" id="WP_025346150.1">
    <property type="nucleotide sequence ID" value="NZ_CP007201.1"/>
</dbReference>
<feature type="transmembrane region" description="Helical" evidence="5">
    <location>
        <begin position="31"/>
        <end position="51"/>
    </location>
</feature>
<feature type="transmembrane region" description="Helical" evidence="5">
    <location>
        <begin position="6"/>
        <end position="24"/>
    </location>
</feature>
<keyword evidence="3 5" id="KW-1133">Transmembrane helix</keyword>
<reference evidence="6 7" key="1">
    <citation type="journal article" date="2014" name="Environ. Microbiol.">
        <title>Insights into organohalide respiration and the versatile catabolism of Sulfurospirillum multivorans gained from comparative genomics and physiological studies.</title>
        <authorList>
            <person name="Goris T."/>
            <person name="Schubert T."/>
            <person name="Gadkari J."/>
            <person name="Wubet T."/>
            <person name="Tarkka M."/>
            <person name="Buscot F."/>
            <person name="Adrian L."/>
            <person name="Diekert G."/>
        </authorList>
    </citation>
    <scope>NUCLEOTIDE SEQUENCE [LARGE SCALE GENOMIC DNA]</scope>
    <source>
        <strain evidence="7">DM 12446 / JCM 15788 / NBRC 109480</strain>
    </source>
</reference>
<evidence type="ECO:0000256" key="1">
    <source>
        <dbReference type="ARBA" id="ARBA00004141"/>
    </source>
</evidence>
<feature type="transmembrane region" description="Helical" evidence="5">
    <location>
        <begin position="233"/>
        <end position="253"/>
    </location>
</feature>